<evidence type="ECO:0000256" key="3">
    <source>
        <dbReference type="ARBA" id="ARBA00023163"/>
    </source>
</evidence>
<dbReference type="PANTHER" id="PTHR43537:SF44">
    <property type="entry name" value="GNTR FAMILY REGULATORY PROTEIN"/>
    <property type="match status" value="1"/>
</dbReference>
<dbReference type="GO" id="GO:0003700">
    <property type="term" value="F:DNA-binding transcription factor activity"/>
    <property type="evidence" value="ECO:0007669"/>
    <property type="project" value="InterPro"/>
</dbReference>
<dbReference type="Pfam" id="PF07729">
    <property type="entry name" value="FCD"/>
    <property type="match status" value="1"/>
</dbReference>
<feature type="domain" description="HTH gntR-type" evidence="4">
    <location>
        <begin position="39"/>
        <end position="107"/>
    </location>
</feature>
<dbReference type="InterPro" id="IPR008920">
    <property type="entry name" value="TF_FadR/GntR_C"/>
</dbReference>
<dbReference type="InterPro" id="IPR011711">
    <property type="entry name" value="GntR_C"/>
</dbReference>
<dbReference type="PROSITE" id="PS50949">
    <property type="entry name" value="HTH_GNTR"/>
    <property type="match status" value="1"/>
</dbReference>
<proteinExistence type="predicted"/>
<dbReference type="AlphaFoldDB" id="A0A366FGN2"/>
<organism evidence="5 6">
    <name type="scientific">Roseiarcus fermentans</name>
    <dbReference type="NCBI Taxonomy" id="1473586"/>
    <lineage>
        <taxon>Bacteria</taxon>
        <taxon>Pseudomonadati</taxon>
        <taxon>Pseudomonadota</taxon>
        <taxon>Alphaproteobacteria</taxon>
        <taxon>Hyphomicrobiales</taxon>
        <taxon>Roseiarcaceae</taxon>
        <taxon>Roseiarcus</taxon>
    </lineage>
</organism>
<sequence>MTRPGKVSTAGLKRRRVAAGHVPAGRPAARDHGVPEFERNIYSQLAGRLGQEIVAGLYENGSLLPNAQEMCTRFSVSRTALREAYSILNAKGLIFARPKIGTRVRPKSEWNLLDPEVLAWHLAATPSEHLVGELFVLRQMVEPAAAALAAAAPARETVQRIAEAYDRMERFKNGEGDLIGADLDFHMAILEASGNRFVAALGGLIHTALEITFRLSWRGAAGIQDNRLLQHREVFEAIRDGAPERARERMAALLRDSIGDVREYLRQRDEAAALAAAP</sequence>
<dbReference type="InterPro" id="IPR036388">
    <property type="entry name" value="WH-like_DNA-bd_sf"/>
</dbReference>
<dbReference type="Gene3D" id="1.10.10.10">
    <property type="entry name" value="Winged helix-like DNA-binding domain superfamily/Winged helix DNA-binding domain"/>
    <property type="match status" value="1"/>
</dbReference>
<comment type="caution">
    <text evidence="5">The sequence shown here is derived from an EMBL/GenBank/DDBJ whole genome shotgun (WGS) entry which is preliminary data.</text>
</comment>
<dbReference type="Proteomes" id="UP000253529">
    <property type="component" value="Unassembled WGS sequence"/>
</dbReference>
<keyword evidence="1" id="KW-0805">Transcription regulation</keyword>
<gene>
    <name evidence="5" type="ORF">DFR50_11180</name>
</gene>
<dbReference type="Gene3D" id="1.20.120.530">
    <property type="entry name" value="GntR ligand-binding domain-like"/>
    <property type="match status" value="1"/>
</dbReference>
<evidence type="ECO:0000259" key="4">
    <source>
        <dbReference type="PROSITE" id="PS50949"/>
    </source>
</evidence>
<keyword evidence="6" id="KW-1185">Reference proteome</keyword>
<evidence type="ECO:0000256" key="2">
    <source>
        <dbReference type="ARBA" id="ARBA00023125"/>
    </source>
</evidence>
<protein>
    <submittedName>
        <fullName evidence="5">GntR family transcriptional regulator</fullName>
    </submittedName>
</protein>
<dbReference type="GO" id="GO:0003677">
    <property type="term" value="F:DNA binding"/>
    <property type="evidence" value="ECO:0007669"/>
    <property type="project" value="UniProtKB-KW"/>
</dbReference>
<keyword evidence="3" id="KW-0804">Transcription</keyword>
<evidence type="ECO:0000256" key="1">
    <source>
        <dbReference type="ARBA" id="ARBA00023015"/>
    </source>
</evidence>
<reference evidence="5 6" key="1">
    <citation type="submission" date="2018-06" db="EMBL/GenBank/DDBJ databases">
        <title>Genomic Encyclopedia of Type Strains, Phase IV (KMG-IV): sequencing the most valuable type-strain genomes for metagenomic binning, comparative biology and taxonomic classification.</title>
        <authorList>
            <person name="Goeker M."/>
        </authorList>
    </citation>
    <scope>NUCLEOTIDE SEQUENCE [LARGE SCALE GENOMIC DNA]</scope>
    <source>
        <strain evidence="5 6">DSM 24875</strain>
    </source>
</reference>
<keyword evidence="2" id="KW-0238">DNA-binding</keyword>
<dbReference type="InterPro" id="IPR000524">
    <property type="entry name" value="Tscrpt_reg_HTH_GntR"/>
</dbReference>
<dbReference type="SMART" id="SM00895">
    <property type="entry name" value="FCD"/>
    <property type="match status" value="1"/>
</dbReference>
<dbReference type="SUPFAM" id="SSF46785">
    <property type="entry name" value="Winged helix' DNA-binding domain"/>
    <property type="match status" value="1"/>
</dbReference>
<dbReference type="OrthoDB" id="9028214at2"/>
<evidence type="ECO:0000313" key="6">
    <source>
        <dbReference type="Proteomes" id="UP000253529"/>
    </source>
</evidence>
<dbReference type="CDD" id="cd07377">
    <property type="entry name" value="WHTH_GntR"/>
    <property type="match status" value="1"/>
</dbReference>
<dbReference type="Pfam" id="PF00392">
    <property type="entry name" value="GntR"/>
    <property type="match status" value="1"/>
</dbReference>
<dbReference type="PRINTS" id="PR00035">
    <property type="entry name" value="HTHGNTR"/>
</dbReference>
<name>A0A366FGN2_9HYPH</name>
<dbReference type="EMBL" id="QNRK01000011">
    <property type="protein sequence ID" value="RBP13818.1"/>
    <property type="molecule type" value="Genomic_DNA"/>
</dbReference>
<accession>A0A366FGN2</accession>
<dbReference type="SMART" id="SM00345">
    <property type="entry name" value="HTH_GNTR"/>
    <property type="match status" value="1"/>
</dbReference>
<evidence type="ECO:0000313" key="5">
    <source>
        <dbReference type="EMBL" id="RBP13818.1"/>
    </source>
</evidence>
<dbReference type="PANTHER" id="PTHR43537">
    <property type="entry name" value="TRANSCRIPTIONAL REGULATOR, GNTR FAMILY"/>
    <property type="match status" value="1"/>
</dbReference>
<dbReference type="SUPFAM" id="SSF48008">
    <property type="entry name" value="GntR ligand-binding domain-like"/>
    <property type="match status" value="1"/>
</dbReference>
<dbReference type="RefSeq" id="WP_113889372.1">
    <property type="nucleotide sequence ID" value="NZ_QNRK01000011.1"/>
</dbReference>
<dbReference type="InterPro" id="IPR036390">
    <property type="entry name" value="WH_DNA-bd_sf"/>
</dbReference>